<dbReference type="AlphaFoldDB" id="A0AAD5SSZ8"/>
<dbReference type="EMBL" id="JADGJH010005153">
    <property type="protein sequence ID" value="KAJ3081871.1"/>
    <property type="molecule type" value="Genomic_DNA"/>
</dbReference>
<evidence type="ECO:0000313" key="2">
    <source>
        <dbReference type="Proteomes" id="UP001211907"/>
    </source>
</evidence>
<dbReference type="Proteomes" id="UP001211907">
    <property type="component" value="Unassembled WGS sequence"/>
</dbReference>
<evidence type="ECO:0000313" key="1">
    <source>
        <dbReference type="EMBL" id="KAJ3081871.1"/>
    </source>
</evidence>
<keyword evidence="2" id="KW-1185">Reference proteome</keyword>
<accession>A0AAD5SSZ8</accession>
<protein>
    <submittedName>
        <fullName evidence="1">Uncharacterized protein</fullName>
    </submittedName>
</protein>
<gene>
    <name evidence="1" type="ORF">HK100_009804</name>
</gene>
<proteinExistence type="predicted"/>
<comment type="caution">
    <text evidence="1">The sequence shown here is derived from an EMBL/GenBank/DDBJ whole genome shotgun (WGS) entry which is preliminary data.</text>
</comment>
<sequence length="280" mass="30921">MQRQTEDTPSPSVTHQRTPLALIGGTASNFNAASSSVSTSKKRVKLSVPLAPRASQAITDTFNSPDVTSSSAPKENLRFILIESDDDFENVPQFIHQPTSTMKRKRNETNSDGMKGQSVVAKRLICSRAKCVEGDTKSDGTVVTFNELDNHGNHRALCDYCLRYHRETVFSNKKILSGVIGSNKIKEFNGMREDILLFIDRLAAKARGKDKEAGFNIGLTAKESNQMFRDVWANHDGKCTCCKVELLSFGGGAAQISKLRNKPGLSYHHPDQELDWLCVA</sequence>
<organism evidence="1 2">
    <name type="scientific">Physocladia obscura</name>
    <dbReference type="NCBI Taxonomy" id="109957"/>
    <lineage>
        <taxon>Eukaryota</taxon>
        <taxon>Fungi</taxon>
        <taxon>Fungi incertae sedis</taxon>
        <taxon>Chytridiomycota</taxon>
        <taxon>Chytridiomycota incertae sedis</taxon>
        <taxon>Chytridiomycetes</taxon>
        <taxon>Chytridiales</taxon>
        <taxon>Chytriomycetaceae</taxon>
        <taxon>Physocladia</taxon>
    </lineage>
</organism>
<name>A0AAD5SSZ8_9FUNG</name>
<reference evidence="1" key="1">
    <citation type="submission" date="2020-05" db="EMBL/GenBank/DDBJ databases">
        <title>Phylogenomic resolution of chytrid fungi.</title>
        <authorList>
            <person name="Stajich J.E."/>
            <person name="Amses K."/>
            <person name="Simmons R."/>
            <person name="Seto K."/>
            <person name="Myers J."/>
            <person name="Bonds A."/>
            <person name="Quandt C.A."/>
            <person name="Barry K."/>
            <person name="Liu P."/>
            <person name="Grigoriev I."/>
            <person name="Longcore J.E."/>
            <person name="James T.Y."/>
        </authorList>
    </citation>
    <scope>NUCLEOTIDE SEQUENCE</scope>
    <source>
        <strain evidence="1">JEL0513</strain>
    </source>
</reference>